<sequence length="493" mass="54199">MLTDTFDATAIILIVAILLLLGVFTTKFSTRFGLPALVLFIGIGMVMGSDIAGIIYFDNPKVAQLIGIFALIMILFEGGLQTEWKNVKRVATPSITLATIGVLLTALVVGVGAKYIIGLAWWEALLFGAIVGSTDAAAVFSVLRGQNVKGRLEGTLEAESGTNDPMAIFLTVSLISLITVSSINFAFVFISFLWQMGIGLLLGFAFGKLALFSINNIKLDSSGLYPVLASAFAILTYSFTSIVHASGFLAVYIAALVIGNHDLTYRHSILRFHEGFAWMMQITMFVLLGLFMFPSQLLDWTIIWQGLLLSIILMFVARPISVYVSLHFFPFDWKEKAFLSWAGLRGAVPIILATFPMIAGIENSQIIFNLVFFIVLTSTLLQGASIPYVAKKLQLTKPPKKAPTHILELTSLQQTNAEIVEFFIDSNNQNIGRKITDLPLPNDVLVNAIIREDELIPPHGQTIIYEDDILFVLVKSKDLNIAKQVLLTKEEKI</sequence>
<evidence type="ECO:0000313" key="12">
    <source>
        <dbReference type="Proteomes" id="UP000001401"/>
    </source>
</evidence>
<keyword evidence="12" id="KW-1185">Reference proteome</keyword>
<dbReference type="Gene3D" id="1.20.1530.20">
    <property type="match status" value="1"/>
</dbReference>
<reference evidence="11 12" key="1">
    <citation type="submission" date="2010-12" db="EMBL/GenBank/DDBJ databases">
        <title>Complete sequence of Bacillus cellulosilyticus DSM 2522.</title>
        <authorList>
            <consortium name="US DOE Joint Genome Institute"/>
            <person name="Lucas S."/>
            <person name="Copeland A."/>
            <person name="Lapidus A."/>
            <person name="Cheng J.-F."/>
            <person name="Bruce D."/>
            <person name="Goodwin L."/>
            <person name="Pitluck S."/>
            <person name="Chertkov O."/>
            <person name="Detter J.C."/>
            <person name="Han C."/>
            <person name="Tapia R."/>
            <person name="Land M."/>
            <person name="Hauser L."/>
            <person name="Jeffries C."/>
            <person name="Kyrpides N."/>
            <person name="Ivanova N."/>
            <person name="Mikhailova N."/>
            <person name="Brumm P."/>
            <person name="Mead D."/>
            <person name="Woyke T."/>
        </authorList>
    </citation>
    <scope>NUCLEOTIDE SEQUENCE [LARGE SCALE GENOMIC DNA]</scope>
    <source>
        <strain evidence="12">ATCC 21833 / DSM 2522 / FERM P-1141 / JCM 9156 / N-4</strain>
    </source>
</reference>
<dbReference type="InterPro" id="IPR006153">
    <property type="entry name" value="Cation/H_exchanger_TM"/>
</dbReference>
<name>E6TUB5_EVAC2</name>
<accession>E6TUB5</accession>
<feature type="transmembrane region" description="Helical" evidence="9">
    <location>
        <begin position="367"/>
        <end position="390"/>
    </location>
</feature>
<dbReference type="eggNOG" id="COG3263">
    <property type="taxonomic scope" value="Bacteria"/>
</dbReference>
<evidence type="ECO:0000259" key="10">
    <source>
        <dbReference type="PROSITE" id="PS51202"/>
    </source>
</evidence>
<dbReference type="GO" id="GO:0015297">
    <property type="term" value="F:antiporter activity"/>
    <property type="evidence" value="ECO:0007669"/>
    <property type="project" value="UniProtKB-KW"/>
</dbReference>
<dbReference type="STRING" id="649639.Bcell_1408"/>
<dbReference type="InterPro" id="IPR006037">
    <property type="entry name" value="RCK_C"/>
</dbReference>
<evidence type="ECO:0000256" key="7">
    <source>
        <dbReference type="ARBA" id="ARBA00023065"/>
    </source>
</evidence>
<evidence type="ECO:0000256" key="6">
    <source>
        <dbReference type="ARBA" id="ARBA00022989"/>
    </source>
</evidence>
<keyword evidence="3" id="KW-0050">Antiport</keyword>
<dbReference type="NCBIfam" id="NF003715">
    <property type="entry name" value="PRK05326.1-2"/>
    <property type="match status" value="1"/>
</dbReference>
<feature type="transmembrane region" description="Helical" evidence="9">
    <location>
        <begin position="36"/>
        <end position="56"/>
    </location>
</feature>
<feature type="transmembrane region" description="Helical" evidence="9">
    <location>
        <begin position="275"/>
        <end position="296"/>
    </location>
</feature>
<keyword evidence="8 9" id="KW-0472">Membrane</keyword>
<dbReference type="NCBIfam" id="NF003716">
    <property type="entry name" value="PRK05326.1-3"/>
    <property type="match status" value="1"/>
</dbReference>
<dbReference type="PANTHER" id="PTHR32507">
    <property type="entry name" value="NA(+)/H(+) ANTIPORTER 1"/>
    <property type="match status" value="1"/>
</dbReference>
<proteinExistence type="predicted"/>
<dbReference type="Pfam" id="PF02080">
    <property type="entry name" value="TrkA_C"/>
    <property type="match status" value="1"/>
</dbReference>
<dbReference type="PANTHER" id="PTHR32507:SF7">
    <property type="entry name" value="K(+)_H(+) ANTIPORTER NHAP2"/>
    <property type="match status" value="1"/>
</dbReference>
<dbReference type="OrthoDB" id="9810759at2"/>
<feature type="transmembrane region" description="Helical" evidence="9">
    <location>
        <begin position="119"/>
        <end position="145"/>
    </location>
</feature>
<feature type="transmembrane region" description="Helical" evidence="9">
    <location>
        <begin position="302"/>
        <end position="326"/>
    </location>
</feature>
<dbReference type="GO" id="GO:0006813">
    <property type="term" value="P:potassium ion transport"/>
    <property type="evidence" value="ECO:0007669"/>
    <property type="project" value="InterPro"/>
</dbReference>
<dbReference type="Proteomes" id="UP000001401">
    <property type="component" value="Chromosome"/>
</dbReference>
<evidence type="ECO:0000256" key="5">
    <source>
        <dbReference type="ARBA" id="ARBA00022692"/>
    </source>
</evidence>
<feature type="transmembrane region" description="Helical" evidence="9">
    <location>
        <begin position="6"/>
        <end position="24"/>
    </location>
</feature>
<dbReference type="EMBL" id="CP002394">
    <property type="protein sequence ID" value="ADU29671.1"/>
    <property type="molecule type" value="Genomic_DNA"/>
</dbReference>
<dbReference type="InterPro" id="IPR038770">
    <property type="entry name" value="Na+/solute_symporter_sf"/>
</dbReference>
<feature type="transmembrane region" description="Helical" evidence="9">
    <location>
        <begin position="338"/>
        <end position="361"/>
    </location>
</feature>
<keyword evidence="6 9" id="KW-1133">Transmembrane helix</keyword>
<evidence type="ECO:0000256" key="4">
    <source>
        <dbReference type="ARBA" id="ARBA00022475"/>
    </source>
</evidence>
<feature type="transmembrane region" description="Helical" evidence="9">
    <location>
        <begin position="166"/>
        <end position="186"/>
    </location>
</feature>
<evidence type="ECO:0000256" key="3">
    <source>
        <dbReference type="ARBA" id="ARBA00022449"/>
    </source>
</evidence>
<comment type="subcellular location">
    <subcellularLocation>
        <location evidence="1">Cell membrane</location>
        <topology evidence="1">Multi-pass membrane protein</topology>
    </subcellularLocation>
</comment>
<dbReference type="RefSeq" id="WP_013488008.1">
    <property type="nucleotide sequence ID" value="NC_014829.1"/>
</dbReference>
<organism evidence="11 12">
    <name type="scientific">Evansella cellulosilytica (strain ATCC 21833 / DSM 2522 / FERM P-1141 / JCM 9156 / N-4)</name>
    <name type="common">Bacillus cellulosilyticus</name>
    <dbReference type="NCBI Taxonomy" id="649639"/>
    <lineage>
        <taxon>Bacteria</taxon>
        <taxon>Bacillati</taxon>
        <taxon>Bacillota</taxon>
        <taxon>Bacilli</taxon>
        <taxon>Bacillales</taxon>
        <taxon>Bacillaceae</taxon>
        <taxon>Evansella</taxon>
    </lineage>
</organism>
<keyword evidence="7" id="KW-0406">Ion transport</keyword>
<evidence type="ECO:0000256" key="2">
    <source>
        <dbReference type="ARBA" id="ARBA00022448"/>
    </source>
</evidence>
<dbReference type="GO" id="GO:0005886">
    <property type="term" value="C:plasma membrane"/>
    <property type="evidence" value="ECO:0007669"/>
    <property type="project" value="UniProtKB-SubCell"/>
</dbReference>
<feature type="transmembrane region" description="Helical" evidence="9">
    <location>
        <begin position="245"/>
        <end position="263"/>
    </location>
</feature>
<feature type="transmembrane region" description="Helical" evidence="9">
    <location>
        <begin position="192"/>
        <end position="211"/>
    </location>
</feature>
<evidence type="ECO:0000313" key="11">
    <source>
        <dbReference type="EMBL" id="ADU29671.1"/>
    </source>
</evidence>
<dbReference type="GO" id="GO:0008324">
    <property type="term" value="F:monoatomic cation transmembrane transporter activity"/>
    <property type="evidence" value="ECO:0007669"/>
    <property type="project" value="InterPro"/>
</dbReference>
<evidence type="ECO:0000256" key="1">
    <source>
        <dbReference type="ARBA" id="ARBA00004651"/>
    </source>
</evidence>
<dbReference type="GO" id="GO:1902600">
    <property type="term" value="P:proton transmembrane transport"/>
    <property type="evidence" value="ECO:0007669"/>
    <property type="project" value="InterPro"/>
</dbReference>
<dbReference type="PROSITE" id="PS51202">
    <property type="entry name" value="RCK_C"/>
    <property type="match status" value="1"/>
</dbReference>
<dbReference type="KEGG" id="bco:Bcell_1408"/>
<dbReference type="InterPro" id="IPR036721">
    <property type="entry name" value="RCK_C_sf"/>
</dbReference>
<keyword evidence="5 9" id="KW-0812">Transmembrane</keyword>
<keyword evidence="4" id="KW-1003">Cell membrane</keyword>
<feature type="domain" description="RCK C-terminal" evidence="10">
    <location>
        <begin position="407"/>
        <end position="488"/>
    </location>
</feature>
<protein>
    <submittedName>
        <fullName evidence="11">Sodium/hydrogen exchanger</fullName>
    </submittedName>
</protein>
<evidence type="ECO:0000256" key="9">
    <source>
        <dbReference type="SAM" id="Phobius"/>
    </source>
</evidence>
<dbReference type="SUPFAM" id="SSF116726">
    <property type="entry name" value="TrkA C-terminal domain-like"/>
    <property type="match status" value="1"/>
</dbReference>
<feature type="transmembrane region" description="Helical" evidence="9">
    <location>
        <begin position="92"/>
        <end position="113"/>
    </location>
</feature>
<dbReference type="AlphaFoldDB" id="E6TUB5"/>
<keyword evidence="2" id="KW-0813">Transport</keyword>
<dbReference type="HOGENOM" id="CLU_005912_9_2_9"/>
<gene>
    <name evidence="11" type="ordered locus">Bcell_1408</name>
</gene>
<dbReference type="Pfam" id="PF00999">
    <property type="entry name" value="Na_H_Exchanger"/>
    <property type="match status" value="1"/>
</dbReference>
<dbReference type="Gene3D" id="3.30.70.1450">
    <property type="entry name" value="Regulator of K+ conductance, C-terminal domain"/>
    <property type="match status" value="1"/>
</dbReference>
<feature type="transmembrane region" description="Helical" evidence="9">
    <location>
        <begin position="62"/>
        <end position="80"/>
    </location>
</feature>
<evidence type="ECO:0000256" key="8">
    <source>
        <dbReference type="ARBA" id="ARBA00023136"/>
    </source>
</evidence>